<comment type="caution">
    <text evidence="2">The sequence shown here is derived from an EMBL/GenBank/DDBJ whole genome shotgun (WGS) entry which is preliminary data.</text>
</comment>
<accession>A0A1J6HU53</accession>
<dbReference type="EMBL" id="MJEQ01037194">
    <property type="protein sequence ID" value="OIS95953.1"/>
    <property type="molecule type" value="Genomic_DNA"/>
</dbReference>
<gene>
    <name evidence="2" type="ORF">A4A49_53857</name>
</gene>
<dbReference type="Gramene" id="OIS95953">
    <property type="protein sequence ID" value="OIS95953"/>
    <property type="gene ID" value="A4A49_53857"/>
</dbReference>
<keyword evidence="1" id="KW-0472">Membrane</keyword>
<keyword evidence="3" id="KW-1185">Reference proteome</keyword>
<reference evidence="2" key="1">
    <citation type="submission" date="2016-11" db="EMBL/GenBank/DDBJ databases">
        <title>The genome of Nicotiana attenuata.</title>
        <authorList>
            <person name="Xu S."/>
            <person name="Brockmoeller T."/>
            <person name="Gaquerel E."/>
            <person name="Navarro A."/>
            <person name="Kuhl H."/>
            <person name="Gase K."/>
            <person name="Ling Z."/>
            <person name="Zhou W."/>
            <person name="Kreitzer C."/>
            <person name="Stanke M."/>
            <person name="Tang H."/>
            <person name="Lyons E."/>
            <person name="Pandey P."/>
            <person name="Pandey S.P."/>
            <person name="Timmermann B."/>
            <person name="Baldwin I.T."/>
        </authorList>
    </citation>
    <scope>NUCLEOTIDE SEQUENCE [LARGE SCALE GENOMIC DNA]</scope>
    <source>
        <strain evidence="2">UT</strain>
    </source>
</reference>
<keyword evidence="1" id="KW-0812">Transmembrane</keyword>
<keyword evidence="1" id="KW-1133">Transmembrane helix</keyword>
<dbReference type="OMA" id="FLGPMAN"/>
<evidence type="ECO:0000313" key="2">
    <source>
        <dbReference type="EMBL" id="OIS95953.1"/>
    </source>
</evidence>
<name>A0A1J6HU53_NICAT</name>
<organism evidence="2 3">
    <name type="scientific">Nicotiana attenuata</name>
    <name type="common">Coyote tobacco</name>
    <dbReference type="NCBI Taxonomy" id="49451"/>
    <lineage>
        <taxon>Eukaryota</taxon>
        <taxon>Viridiplantae</taxon>
        <taxon>Streptophyta</taxon>
        <taxon>Embryophyta</taxon>
        <taxon>Tracheophyta</taxon>
        <taxon>Spermatophyta</taxon>
        <taxon>Magnoliopsida</taxon>
        <taxon>eudicotyledons</taxon>
        <taxon>Gunneridae</taxon>
        <taxon>Pentapetalae</taxon>
        <taxon>asterids</taxon>
        <taxon>lamiids</taxon>
        <taxon>Solanales</taxon>
        <taxon>Solanaceae</taxon>
        <taxon>Nicotianoideae</taxon>
        <taxon>Nicotianeae</taxon>
        <taxon>Nicotiana</taxon>
    </lineage>
</organism>
<dbReference type="AlphaFoldDB" id="A0A1J6HU53"/>
<evidence type="ECO:0000256" key="1">
    <source>
        <dbReference type="SAM" id="Phobius"/>
    </source>
</evidence>
<evidence type="ECO:0000313" key="3">
    <source>
        <dbReference type="Proteomes" id="UP000187609"/>
    </source>
</evidence>
<sequence length="68" mass="7686">MAFFLEFLNSLVGPKTTYFLGPMANWRFVCMFPTSGMMDSKNLPDTISSNMTAGEIFMAIAFLFLFKP</sequence>
<proteinExistence type="predicted"/>
<protein>
    <submittedName>
        <fullName evidence="2">Uncharacterized protein</fullName>
    </submittedName>
</protein>
<dbReference type="STRING" id="49451.A0A1J6HU53"/>
<dbReference type="Proteomes" id="UP000187609">
    <property type="component" value="Unassembled WGS sequence"/>
</dbReference>
<feature type="transmembrane region" description="Helical" evidence="1">
    <location>
        <begin position="47"/>
        <end position="66"/>
    </location>
</feature>